<dbReference type="Proteomes" id="UP000198844">
    <property type="component" value="Unassembled WGS sequence"/>
</dbReference>
<evidence type="ECO:0000313" key="1">
    <source>
        <dbReference type="EMBL" id="SFT84315.1"/>
    </source>
</evidence>
<gene>
    <name evidence="1" type="ORF">SAMN05192563_1004326</name>
</gene>
<evidence type="ECO:0000313" key="2">
    <source>
        <dbReference type="Proteomes" id="UP000198844"/>
    </source>
</evidence>
<organism evidence="1 2">
    <name type="scientific">Paraburkholderia aspalathi</name>
    <dbReference type="NCBI Taxonomy" id="1324617"/>
    <lineage>
        <taxon>Bacteria</taxon>
        <taxon>Pseudomonadati</taxon>
        <taxon>Pseudomonadota</taxon>
        <taxon>Betaproteobacteria</taxon>
        <taxon>Burkholderiales</taxon>
        <taxon>Burkholderiaceae</taxon>
        <taxon>Paraburkholderia</taxon>
    </lineage>
</organism>
<protein>
    <submittedName>
        <fullName evidence="1">Uncharacterized protein</fullName>
    </submittedName>
</protein>
<reference evidence="1 2" key="1">
    <citation type="submission" date="2016-10" db="EMBL/GenBank/DDBJ databases">
        <authorList>
            <person name="de Groot N.N."/>
        </authorList>
    </citation>
    <scope>NUCLEOTIDE SEQUENCE [LARGE SCALE GENOMIC DNA]</scope>
    <source>
        <strain evidence="1 2">LMG 27731</strain>
    </source>
</reference>
<dbReference type="OrthoDB" id="5563425at2"/>
<sequence length="203" mass="22097">MLYPIKELQDIFVDACVRAPDGELALVSAFGRDGAVQQLYASLHLGVQEGGIRQLTLLDPHSSQPVAVIPVGDPRRLDKYSGRLPKDNLFGNLVHTWIYDELLLNPSKAAGSAWLLIDRDTQAHDDGSLQARVWSLIEHLSPIPLLPPWRTPVLDALGAQLVSHLGNTPYAPVGRIHASRVTLPDTFGKAISDFVSSGTLTLD</sequence>
<accession>A0A1I7BAR4</accession>
<dbReference type="RefSeq" id="WP_093633917.1">
    <property type="nucleotide sequence ID" value="NZ_FPBH01000004.1"/>
</dbReference>
<dbReference type="AlphaFoldDB" id="A0A1I7BAR4"/>
<proteinExistence type="predicted"/>
<name>A0A1I7BAR4_9BURK</name>
<dbReference type="EMBL" id="FPBH01000004">
    <property type="protein sequence ID" value="SFT84315.1"/>
    <property type="molecule type" value="Genomic_DNA"/>
</dbReference>